<dbReference type="GO" id="GO:0008641">
    <property type="term" value="F:ubiquitin-like modifier activating enzyme activity"/>
    <property type="evidence" value="ECO:0007669"/>
    <property type="project" value="InterPro"/>
</dbReference>
<dbReference type="GO" id="GO:0005737">
    <property type="term" value="C:cytoplasm"/>
    <property type="evidence" value="ECO:0007669"/>
    <property type="project" value="TreeGrafter"/>
</dbReference>
<dbReference type="Proteomes" id="UP000331127">
    <property type="component" value="Unassembled WGS sequence"/>
</dbReference>
<proteinExistence type="predicted"/>
<name>A0A5M3WI62_9ACTN</name>
<dbReference type="InterPro" id="IPR045886">
    <property type="entry name" value="ThiF/MoeB/HesA"/>
</dbReference>
<reference evidence="3 4" key="1">
    <citation type="submission" date="2019-10" db="EMBL/GenBank/DDBJ databases">
        <title>Whole genome shotgun sequence of Acrocarpospora macrocephala NBRC 16266.</title>
        <authorList>
            <person name="Ichikawa N."/>
            <person name="Kimura A."/>
            <person name="Kitahashi Y."/>
            <person name="Komaki H."/>
            <person name="Oguchi A."/>
        </authorList>
    </citation>
    <scope>NUCLEOTIDE SEQUENCE [LARGE SCALE GENOMIC DNA]</scope>
    <source>
        <strain evidence="3 4">NBRC 16266</strain>
    </source>
</reference>
<feature type="domain" description="THIF-type NAD/FAD binding fold" evidence="2">
    <location>
        <begin position="41"/>
        <end position="250"/>
    </location>
</feature>
<sequence length="399" mass="42897">MADSHPVIDPGREPTGTGMADGQPLVTDMADSLPGRESAYDRQRLIPGWDQDRLAAATVVVAGVGAVGNEIAKNLALAGVGRLILCDPDTVSVTNLSRTVLFTPDDLHGAKAEVAAEGLRRLVPTLQVEPRIAPLISGVGLGELADATLVVGAVDTIRARMQLLGRCALVGATLIDSGTQPWGGEVRFRPPQPDEPCYACTLTEHQRSHSDLPWSCFEPRDTGPEPASIAAAALIGAWATTAALEFLMGRPPAWRLLSVELSGRTGPVQIRRDPSCPYHHPWTNPPSPLASSAETTVAELLTEFAPEDEPETWTDFPLPLFCRVCGLYPQLADRHDGVTDRDHVRLCARCGALLRSVTSVRLRDAAPDLRLRELGVAPEEILPVRGAQGERRCVRLSRD</sequence>
<accession>A0A5M3WI62</accession>
<dbReference type="PANTHER" id="PTHR10953">
    <property type="entry name" value="UBIQUITIN-ACTIVATING ENZYME E1"/>
    <property type="match status" value="1"/>
</dbReference>
<evidence type="ECO:0000256" key="1">
    <source>
        <dbReference type="SAM" id="MobiDB-lite"/>
    </source>
</evidence>
<evidence type="ECO:0000313" key="4">
    <source>
        <dbReference type="Proteomes" id="UP000331127"/>
    </source>
</evidence>
<evidence type="ECO:0000259" key="2">
    <source>
        <dbReference type="Pfam" id="PF00899"/>
    </source>
</evidence>
<dbReference type="Pfam" id="PF00899">
    <property type="entry name" value="ThiF"/>
    <property type="match status" value="1"/>
</dbReference>
<dbReference type="GO" id="GO:0016779">
    <property type="term" value="F:nucleotidyltransferase activity"/>
    <property type="evidence" value="ECO:0007669"/>
    <property type="project" value="TreeGrafter"/>
</dbReference>
<feature type="region of interest" description="Disordered" evidence="1">
    <location>
        <begin position="1"/>
        <end position="33"/>
    </location>
</feature>
<protein>
    <recommendedName>
        <fullName evidence="2">THIF-type NAD/FAD binding fold domain-containing protein</fullName>
    </recommendedName>
</protein>
<gene>
    <name evidence="3" type="ORF">Amac_016150</name>
</gene>
<dbReference type="SUPFAM" id="SSF69572">
    <property type="entry name" value="Activating enzymes of the ubiquitin-like proteins"/>
    <property type="match status" value="1"/>
</dbReference>
<dbReference type="GO" id="GO:0032446">
    <property type="term" value="P:protein modification by small protein conjugation"/>
    <property type="evidence" value="ECO:0007669"/>
    <property type="project" value="TreeGrafter"/>
</dbReference>
<dbReference type="InterPro" id="IPR035985">
    <property type="entry name" value="Ubiquitin-activating_enz"/>
</dbReference>
<dbReference type="AlphaFoldDB" id="A0A5M3WI62"/>
<dbReference type="InterPro" id="IPR000594">
    <property type="entry name" value="ThiF_NAD_FAD-bd"/>
</dbReference>
<organism evidence="3 4">
    <name type="scientific">Acrocarpospora macrocephala</name>
    <dbReference type="NCBI Taxonomy" id="150177"/>
    <lineage>
        <taxon>Bacteria</taxon>
        <taxon>Bacillati</taxon>
        <taxon>Actinomycetota</taxon>
        <taxon>Actinomycetes</taxon>
        <taxon>Streptosporangiales</taxon>
        <taxon>Streptosporangiaceae</taxon>
        <taxon>Acrocarpospora</taxon>
    </lineage>
</organism>
<dbReference type="GO" id="GO:0004792">
    <property type="term" value="F:thiosulfate-cyanide sulfurtransferase activity"/>
    <property type="evidence" value="ECO:0007669"/>
    <property type="project" value="TreeGrafter"/>
</dbReference>
<keyword evidence="4" id="KW-1185">Reference proteome</keyword>
<evidence type="ECO:0000313" key="3">
    <source>
        <dbReference type="EMBL" id="GES08020.1"/>
    </source>
</evidence>
<dbReference type="Gene3D" id="3.40.50.720">
    <property type="entry name" value="NAD(P)-binding Rossmann-like Domain"/>
    <property type="match status" value="1"/>
</dbReference>
<comment type="caution">
    <text evidence="3">The sequence shown here is derived from an EMBL/GenBank/DDBJ whole genome shotgun (WGS) entry which is preliminary data.</text>
</comment>
<dbReference type="PANTHER" id="PTHR10953:SF102">
    <property type="entry name" value="ADENYLYLTRANSFERASE AND SULFURTRANSFERASE MOCS3"/>
    <property type="match status" value="1"/>
</dbReference>
<dbReference type="EMBL" id="BLAE01000008">
    <property type="protein sequence ID" value="GES08020.1"/>
    <property type="molecule type" value="Genomic_DNA"/>
</dbReference>